<evidence type="ECO:0000256" key="4">
    <source>
        <dbReference type="ARBA" id="ARBA00022475"/>
    </source>
</evidence>
<comment type="similarity">
    <text evidence="2">Belongs to the autoinducer-2 exporter (AI-2E) (TC 2.A.86) family.</text>
</comment>
<dbReference type="GO" id="GO:0005886">
    <property type="term" value="C:plasma membrane"/>
    <property type="evidence" value="ECO:0007669"/>
    <property type="project" value="UniProtKB-SubCell"/>
</dbReference>
<feature type="transmembrane region" description="Helical" evidence="8">
    <location>
        <begin position="9"/>
        <end position="26"/>
    </location>
</feature>
<evidence type="ECO:0000256" key="6">
    <source>
        <dbReference type="ARBA" id="ARBA00022989"/>
    </source>
</evidence>
<name>A0A1I5VX68_9LACT</name>
<evidence type="ECO:0000256" key="7">
    <source>
        <dbReference type="ARBA" id="ARBA00023136"/>
    </source>
</evidence>
<keyword evidence="4" id="KW-1003">Cell membrane</keyword>
<proteinExistence type="inferred from homology"/>
<reference evidence="9 10" key="1">
    <citation type="submission" date="2016-10" db="EMBL/GenBank/DDBJ databases">
        <authorList>
            <person name="de Groot N.N."/>
        </authorList>
    </citation>
    <scope>NUCLEOTIDE SEQUENCE [LARGE SCALE GENOMIC DNA]</scope>
    <source>
        <strain evidence="9 10">DSM 20581</strain>
    </source>
</reference>
<dbReference type="PANTHER" id="PTHR21716:SF53">
    <property type="entry name" value="PERMEASE PERM-RELATED"/>
    <property type="match status" value="1"/>
</dbReference>
<dbReference type="RefSeq" id="WP_092479713.1">
    <property type="nucleotide sequence ID" value="NZ_CP126128.1"/>
</dbReference>
<dbReference type="Proteomes" id="UP000199136">
    <property type="component" value="Unassembled WGS sequence"/>
</dbReference>
<evidence type="ECO:0000256" key="5">
    <source>
        <dbReference type="ARBA" id="ARBA00022692"/>
    </source>
</evidence>
<dbReference type="STRING" id="82801.SAMN04488506_0643"/>
<dbReference type="EMBL" id="FOXW01000002">
    <property type="protein sequence ID" value="SFQ12051.1"/>
    <property type="molecule type" value="Genomic_DNA"/>
</dbReference>
<evidence type="ECO:0000313" key="10">
    <source>
        <dbReference type="Proteomes" id="UP000199136"/>
    </source>
</evidence>
<dbReference type="GO" id="GO:0055085">
    <property type="term" value="P:transmembrane transport"/>
    <property type="evidence" value="ECO:0007669"/>
    <property type="project" value="TreeGrafter"/>
</dbReference>
<protein>
    <submittedName>
        <fullName evidence="9">Predicted PurR-regulated permease PerM</fullName>
    </submittedName>
</protein>
<keyword evidence="7 8" id="KW-0472">Membrane</keyword>
<dbReference type="OrthoDB" id="9793390at2"/>
<evidence type="ECO:0000256" key="3">
    <source>
        <dbReference type="ARBA" id="ARBA00022448"/>
    </source>
</evidence>
<keyword evidence="10" id="KW-1185">Reference proteome</keyword>
<accession>A0A1I5VX68</accession>
<dbReference type="Pfam" id="PF01594">
    <property type="entry name" value="AI-2E_transport"/>
    <property type="match status" value="1"/>
</dbReference>
<feature type="transmembrane region" description="Helical" evidence="8">
    <location>
        <begin position="266"/>
        <end position="294"/>
    </location>
</feature>
<feature type="transmembrane region" description="Helical" evidence="8">
    <location>
        <begin position="159"/>
        <end position="184"/>
    </location>
</feature>
<keyword evidence="6 8" id="KW-1133">Transmembrane helix</keyword>
<evidence type="ECO:0000256" key="1">
    <source>
        <dbReference type="ARBA" id="ARBA00004651"/>
    </source>
</evidence>
<evidence type="ECO:0000256" key="8">
    <source>
        <dbReference type="SAM" id="Phobius"/>
    </source>
</evidence>
<keyword evidence="3" id="KW-0813">Transport</keyword>
<comment type="subcellular location">
    <subcellularLocation>
        <location evidence="1">Cell membrane</location>
        <topology evidence="1">Multi-pass membrane protein</topology>
    </subcellularLocation>
</comment>
<dbReference type="InterPro" id="IPR002549">
    <property type="entry name" value="AI-2E-like"/>
</dbReference>
<dbReference type="PANTHER" id="PTHR21716">
    <property type="entry name" value="TRANSMEMBRANE PROTEIN"/>
    <property type="match status" value="1"/>
</dbReference>
<dbReference type="AlphaFoldDB" id="A0A1I5VX68"/>
<evidence type="ECO:0000313" key="9">
    <source>
        <dbReference type="EMBL" id="SFQ12051.1"/>
    </source>
</evidence>
<gene>
    <name evidence="9" type="ORF">SAMN04488506_0643</name>
</gene>
<feature type="transmembrane region" description="Helical" evidence="8">
    <location>
        <begin position="77"/>
        <end position="98"/>
    </location>
</feature>
<evidence type="ECO:0000256" key="2">
    <source>
        <dbReference type="ARBA" id="ARBA00009773"/>
    </source>
</evidence>
<sequence length="374" mass="41498">MNKLKDSRLMFWSVWLLVVVTTFYIMTQIDFVFYPVTTFIATLFLPILTAGFLYYLLNPIASLLEKINIKRKIAAPIVLLAFISVVVILILTLIPAIVTQVAQLLESLPKVVSDLETQLTKWEEQQWFQEINVDELIDSFGLSIKNVSNFLITNVTSSLSSLVGIVANTAIFVVTVPIILFYMFRDGEKLPQAISRFLPAEYRTEMIGLLGQMNQTISSYISGQALVCLFIGIFTYLGYMLIGLPYALLFGLIAGVTNIIPYLGPFIGAAPAVVLALTISPVQAVKVALVVLVIQQIESNLISPNIIGKSLDIHPLTIIIILLVAGNLAGVLGMIMAVPTYAVTKTIIIYLHNMYKLRKEFRYANLKKNARTSD</sequence>
<feature type="transmembrane region" description="Helical" evidence="8">
    <location>
        <begin position="225"/>
        <end position="254"/>
    </location>
</feature>
<organism evidence="9 10">
    <name type="scientific">Desemzia incerta</name>
    <dbReference type="NCBI Taxonomy" id="82801"/>
    <lineage>
        <taxon>Bacteria</taxon>
        <taxon>Bacillati</taxon>
        <taxon>Bacillota</taxon>
        <taxon>Bacilli</taxon>
        <taxon>Lactobacillales</taxon>
        <taxon>Carnobacteriaceae</taxon>
        <taxon>Desemzia</taxon>
    </lineage>
</organism>
<feature type="transmembrane region" description="Helical" evidence="8">
    <location>
        <begin position="32"/>
        <end position="57"/>
    </location>
</feature>
<keyword evidence="5 8" id="KW-0812">Transmembrane</keyword>